<reference evidence="2" key="1">
    <citation type="submission" date="2014-09" db="EMBL/GenBank/DDBJ databases">
        <authorList>
            <person name="Magalhaes I.L.F."/>
            <person name="Oliveira U."/>
            <person name="Santos F.R."/>
            <person name="Vidigal T.H.D.A."/>
            <person name="Brescovit A.D."/>
            <person name="Santos A.J."/>
        </authorList>
    </citation>
    <scope>NUCLEOTIDE SEQUENCE</scope>
    <source>
        <tissue evidence="2">Shoot tissue taken approximately 20 cm above the soil surface</tissue>
    </source>
</reference>
<organism evidence="2">
    <name type="scientific">Arundo donax</name>
    <name type="common">Giant reed</name>
    <name type="synonym">Donax arundinaceus</name>
    <dbReference type="NCBI Taxonomy" id="35708"/>
    <lineage>
        <taxon>Eukaryota</taxon>
        <taxon>Viridiplantae</taxon>
        <taxon>Streptophyta</taxon>
        <taxon>Embryophyta</taxon>
        <taxon>Tracheophyta</taxon>
        <taxon>Spermatophyta</taxon>
        <taxon>Magnoliopsida</taxon>
        <taxon>Liliopsida</taxon>
        <taxon>Poales</taxon>
        <taxon>Poaceae</taxon>
        <taxon>PACMAD clade</taxon>
        <taxon>Arundinoideae</taxon>
        <taxon>Arundineae</taxon>
        <taxon>Arundo</taxon>
    </lineage>
</organism>
<evidence type="ECO:0000256" key="1">
    <source>
        <dbReference type="SAM" id="MobiDB-lite"/>
    </source>
</evidence>
<dbReference type="AlphaFoldDB" id="A0A0A8YKK2"/>
<reference evidence="2" key="2">
    <citation type="journal article" date="2015" name="Data Brief">
        <title>Shoot transcriptome of the giant reed, Arundo donax.</title>
        <authorList>
            <person name="Barrero R.A."/>
            <person name="Guerrero F.D."/>
            <person name="Moolhuijzen P."/>
            <person name="Goolsby J.A."/>
            <person name="Tidwell J."/>
            <person name="Bellgard S.E."/>
            <person name="Bellgard M.I."/>
        </authorList>
    </citation>
    <scope>NUCLEOTIDE SEQUENCE</scope>
    <source>
        <tissue evidence="2">Shoot tissue taken approximately 20 cm above the soil surface</tissue>
    </source>
</reference>
<dbReference type="EMBL" id="GBRH01271174">
    <property type="protein sequence ID" value="JAD26721.1"/>
    <property type="molecule type" value="Transcribed_RNA"/>
</dbReference>
<proteinExistence type="predicted"/>
<feature type="compositionally biased region" description="Basic and acidic residues" evidence="1">
    <location>
        <begin position="36"/>
        <end position="57"/>
    </location>
</feature>
<sequence length="93" mass="10619">MTPPLPKNRGRGPTEFAVPDRSTRRRSFDSSAAQESLERSARIFRSRPEHARVELPPRRPARSCRHSSWLRPSPAESPLPELALLRLLCPCHK</sequence>
<feature type="region of interest" description="Disordered" evidence="1">
    <location>
        <begin position="1"/>
        <end position="76"/>
    </location>
</feature>
<evidence type="ECO:0000313" key="2">
    <source>
        <dbReference type="EMBL" id="JAD26721.1"/>
    </source>
</evidence>
<name>A0A0A8YKK2_ARUDO</name>
<protein>
    <submittedName>
        <fullName evidence="2">Uncharacterized protein</fullName>
    </submittedName>
</protein>
<accession>A0A0A8YKK2</accession>